<accession>A0AAN8C8H3</accession>
<feature type="compositionally biased region" description="Low complexity" evidence="2">
    <location>
        <begin position="956"/>
        <end position="970"/>
    </location>
</feature>
<dbReference type="GO" id="GO:0003677">
    <property type="term" value="F:DNA binding"/>
    <property type="evidence" value="ECO:0007669"/>
    <property type="project" value="InterPro"/>
</dbReference>
<dbReference type="Gene3D" id="2.130.10.10">
    <property type="entry name" value="YVTN repeat-like/Quinoprotein amine dehydrogenase"/>
    <property type="match status" value="1"/>
</dbReference>
<evidence type="ECO:0000256" key="2">
    <source>
        <dbReference type="SAM" id="MobiDB-lite"/>
    </source>
</evidence>
<evidence type="ECO:0000313" key="4">
    <source>
        <dbReference type="EMBL" id="KAK5899024.1"/>
    </source>
</evidence>
<feature type="region of interest" description="Disordered" evidence="2">
    <location>
        <begin position="133"/>
        <end position="330"/>
    </location>
</feature>
<protein>
    <recommendedName>
        <fullName evidence="3">Partner and localiser of BRCA2 WD40 domain-containing protein</fullName>
    </recommendedName>
</protein>
<dbReference type="GO" id="GO:0000724">
    <property type="term" value="P:double-strand break repair via homologous recombination"/>
    <property type="evidence" value="ECO:0007669"/>
    <property type="project" value="InterPro"/>
</dbReference>
<dbReference type="InterPro" id="IPR015943">
    <property type="entry name" value="WD40/YVTN_repeat-like_dom_sf"/>
</dbReference>
<feature type="region of interest" description="Disordered" evidence="2">
    <location>
        <begin position="105"/>
        <end position="124"/>
    </location>
</feature>
<feature type="compositionally biased region" description="Basic residues" evidence="2">
    <location>
        <begin position="440"/>
        <end position="452"/>
    </location>
</feature>
<feature type="compositionally biased region" description="Low complexity" evidence="2">
    <location>
        <begin position="913"/>
        <end position="924"/>
    </location>
</feature>
<feature type="compositionally biased region" description="Polar residues" evidence="2">
    <location>
        <begin position="480"/>
        <end position="490"/>
    </location>
</feature>
<comment type="caution">
    <text evidence="4">The sequence shown here is derived from an EMBL/GenBank/DDBJ whole genome shotgun (WGS) entry which is preliminary data.</text>
</comment>
<dbReference type="PANTHER" id="PTHR14662:SF2">
    <property type="entry name" value="PARTNER AND LOCALIZER OF BRCA2"/>
    <property type="match status" value="1"/>
</dbReference>
<feature type="compositionally biased region" description="Pro residues" evidence="2">
    <location>
        <begin position="1137"/>
        <end position="1148"/>
    </location>
</feature>
<keyword evidence="1" id="KW-0175">Coiled coil</keyword>
<sequence length="1552" mass="165521">MDAAGWPLPSEQKAEPCGDNMPFDEQLRTTLHCDDKEKLRRKLALLQREYLKTTQRLQRAERVDAVRKHVRSRISQQNQGDPDVTSNARLSPSPLILNATNGAATREAQCEGHTGGPVDSDNSRRSQVIRFLLPSEDPCTEALTPSHDTPGGHRSSPALRLRSRRSRLRWERRSAETGRSTDDNSEEGQEQSERMAVGSEGGGKMRGTEVVNEGEELCSGTESESPSLLLTHWNTTQNETGDIEGNQIQGQPEQRGTETELRSEGKKESLVPSPAGRELNGAEQRNKRLCENSSDKDSEHNSAEKTETEKSLENTAEFKKEKSEMVGSGHDVKSASLLDSCTLVEGLLFPAEYYVRTTRRMTQSQSQPNMQAIILSQLSAGRRCSSRGRGGRGSNRDTPNPERSDQHTASVAPCLDSQLAEPNTQSSSEISPIVTSARPARGRRKKRGRGRGRPQTPRCSLSLDSNQLGLAQKTSDDPPATSSPVDSSPSLHEADGSKPSISPVQDVPQPASTTSTNTPPSSGVIVDPSGSAPGPLGKVFPIFRTSGERSNRSPQSSRDAASWQCLLLPSSPPAQPSLLPLPSLSPGSLFTYFDTIQDFHLPDGQFAFLKLHKLRQVSVASEVEPFTSPSYNTRRSSRRLVSGDSERRLPLPLSLTPTIRKSPHTAAASHSDLQNVSIKYSQSFTEDPECQSCTTATVSEPGVQDGAGDCVDQYKKQASILLNTRHTVEPQPHISFADRPVEQVNNDDIGCSDELQIKESSLLLYEEQTVSPGVIHPLEEHVSTHNQTEDEDTIETLSFHFSLQETPEEPSRSRADEQLCNVSEAPGESPVQNLHEKSPTQDSRESPRAGSMGNQHKCEQPHSSQLLLSPALTSAPFIPQPPPSSALLPSPTLPSPGLTPCLLPPPSSALLSSPTLPSPGLTPRLLPPPSSALLSSPTLPSPGLTPCLLPPPSSALLSSPTLPSPRLTPRLLPPPSSALLPSPTLPSLGLTPCLLPPPSSALLSSPTLPSLGLTPRLLPPPSSALLPSPTLPSLGLTPRLLPPPSSALLPSPTLPSLGLTPRLLPPPSSALLPSPTLPSLGLTPCLLPPPSSALLPSPTLPSLGLTPRLLPPPSSALLSSPTLPSPGLTPRLLPSSPSAPPLTLPRPHSPSIQALSHPALSPCPSQIHQIQASSEPPCTDSRAQRVEAPLCRTVSGIRPQGSGGRAETAEEHVTRCTHTLKAPAGGCLVDACLLRGSSGGLCVAAAGKWAVCLWSQTAASDWSLTHTWAFNEPVIDVFPVPDAAGLMCVTLGQLEIREVRMLSCCSLSQLLLCDGVVQAVVCVSRSRVVTSSHSASGSSLQVFPLSGSGSTPGPQPLVSPGVCVGALAAVAGLPDALIGSDESGRLFVWNLKTGQLLQRIILGEDLSHMACLRGYSYCGVLFVLLQHQLLSSLEEEVKEKDEESKNTALFSLVAINPMNGKSTLATRLYPPNAWSGRLCEADVSGSSVVGLSQSGCVCVWQLWPRGPSRMLPAPESEGWQLARWGGEGTLLTGHHNGDVTLHCYSQTSLCHQ</sequence>
<feature type="region of interest" description="Disordered" evidence="2">
    <location>
        <begin position="913"/>
        <end position="938"/>
    </location>
</feature>
<feature type="region of interest" description="Disordered" evidence="2">
    <location>
        <begin position="1116"/>
        <end position="1157"/>
    </location>
</feature>
<keyword evidence="5" id="KW-1185">Reference proteome</keyword>
<feature type="coiled-coil region" evidence="1">
    <location>
        <begin position="36"/>
        <end position="63"/>
    </location>
</feature>
<feature type="region of interest" description="Disordered" evidence="2">
    <location>
        <begin position="625"/>
        <end position="671"/>
    </location>
</feature>
<evidence type="ECO:0000313" key="5">
    <source>
        <dbReference type="Proteomes" id="UP001335648"/>
    </source>
</evidence>
<feature type="region of interest" description="Disordered" evidence="2">
    <location>
        <begin position="69"/>
        <end position="95"/>
    </location>
</feature>
<reference evidence="4 5" key="1">
    <citation type="journal article" date="2023" name="Mol. Biol. Evol.">
        <title>Genomics of Secondarily Temperate Adaptation in the Only Non-Antarctic Icefish.</title>
        <authorList>
            <person name="Rivera-Colon A.G."/>
            <person name="Rayamajhi N."/>
            <person name="Minhas B.F."/>
            <person name="Madrigal G."/>
            <person name="Bilyk K.T."/>
            <person name="Yoon V."/>
            <person name="Hune M."/>
            <person name="Gregory S."/>
            <person name="Cheng C.H.C."/>
            <person name="Catchen J.M."/>
        </authorList>
    </citation>
    <scope>NUCLEOTIDE SEQUENCE [LARGE SCALE GENOMIC DNA]</scope>
    <source>
        <strain evidence="4">JC2023a</strain>
    </source>
</reference>
<dbReference type="InterPro" id="IPR031920">
    <property type="entry name" value="PALB2_WD40"/>
</dbReference>
<dbReference type="EMBL" id="JAULUE010002052">
    <property type="protein sequence ID" value="KAK5899024.1"/>
    <property type="molecule type" value="Genomic_DNA"/>
</dbReference>
<dbReference type="Pfam" id="PF16756">
    <property type="entry name" value="PALB2_WD40"/>
    <property type="match status" value="1"/>
</dbReference>
<feature type="compositionally biased region" description="Basic and acidic residues" evidence="2">
    <location>
        <begin position="834"/>
        <end position="847"/>
    </location>
</feature>
<feature type="compositionally biased region" description="Polar residues" evidence="2">
    <location>
        <begin position="220"/>
        <end position="254"/>
    </location>
</feature>
<name>A0AAN8C8H3_9TELE</name>
<feature type="compositionally biased region" description="Low complexity" evidence="2">
    <location>
        <begin position="1116"/>
        <end position="1136"/>
    </location>
</feature>
<dbReference type="GO" id="GO:0005654">
    <property type="term" value="C:nucleoplasm"/>
    <property type="evidence" value="ECO:0007669"/>
    <property type="project" value="TreeGrafter"/>
</dbReference>
<dbReference type="InterPro" id="IPR042417">
    <property type="entry name" value="PALB2"/>
</dbReference>
<gene>
    <name evidence="4" type="ORF">CesoFtcFv8_008543</name>
</gene>
<feature type="compositionally biased region" description="Basic and acidic residues" evidence="2">
    <location>
        <begin position="284"/>
        <end position="324"/>
    </location>
</feature>
<feature type="region of interest" description="Disordered" evidence="2">
    <location>
        <begin position="378"/>
        <end position="561"/>
    </location>
</feature>
<dbReference type="SUPFAM" id="SSF50978">
    <property type="entry name" value="WD40 repeat-like"/>
    <property type="match status" value="1"/>
</dbReference>
<feature type="region of interest" description="Disordered" evidence="2">
    <location>
        <begin position="823"/>
        <end position="864"/>
    </location>
</feature>
<feature type="region of interest" description="Disordered" evidence="2">
    <location>
        <begin position="873"/>
        <end position="892"/>
    </location>
</feature>
<dbReference type="PANTHER" id="PTHR14662">
    <property type="entry name" value="PARTNER AND LOCALIZER OF BRCA2"/>
    <property type="match status" value="1"/>
</dbReference>
<feature type="region of interest" description="Disordered" evidence="2">
    <location>
        <begin position="956"/>
        <end position="975"/>
    </location>
</feature>
<feature type="domain" description="Partner and localiser of BRCA2 WD40" evidence="3">
    <location>
        <begin position="1210"/>
        <end position="1541"/>
    </location>
</feature>
<dbReference type="InterPro" id="IPR036322">
    <property type="entry name" value="WD40_repeat_dom_sf"/>
</dbReference>
<feature type="compositionally biased region" description="Polar residues" evidence="2">
    <location>
        <begin position="420"/>
        <end position="434"/>
    </location>
</feature>
<feature type="region of interest" description="Disordered" evidence="2">
    <location>
        <begin position="1"/>
        <end position="20"/>
    </location>
</feature>
<organism evidence="4 5">
    <name type="scientific">Champsocephalus esox</name>
    <name type="common">pike icefish</name>
    <dbReference type="NCBI Taxonomy" id="159716"/>
    <lineage>
        <taxon>Eukaryota</taxon>
        <taxon>Metazoa</taxon>
        <taxon>Chordata</taxon>
        <taxon>Craniata</taxon>
        <taxon>Vertebrata</taxon>
        <taxon>Euteleostomi</taxon>
        <taxon>Actinopterygii</taxon>
        <taxon>Neopterygii</taxon>
        <taxon>Teleostei</taxon>
        <taxon>Neoteleostei</taxon>
        <taxon>Acanthomorphata</taxon>
        <taxon>Eupercaria</taxon>
        <taxon>Perciformes</taxon>
        <taxon>Notothenioidei</taxon>
        <taxon>Channichthyidae</taxon>
        <taxon>Champsocephalus</taxon>
    </lineage>
</organism>
<feature type="compositionally biased region" description="Polar residues" evidence="2">
    <location>
        <begin position="457"/>
        <end position="473"/>
    </location>
</feature>
<evidence type="ECO:0000259" key="3">
    <source>
        <dbReference type="Pfam" id="PF16756"/>
    </source>
</evidence>
<proteinExistence type="predicted"/>
<feature type="compositionally biased region" description="Basic and acidic residues" evidence="2">
    <location>
        <begin position="168"/>
        <end position="182"/>
    </location>
</feature>
<feature type="compositionally biased region" description="Polar residues" evidence="2">
    <location>
        <begin position="73"/>
        <end position="90"/>
    </location>
</feature>
<dbReference type="Proteomes" id="UP001335648">
    <property type="component" value="Unassembled WGS sequence"/>
</dbReference>
<feature type="compositionally biased region" description="Basic and acidic residues" evidence="2">
    <location>
        <begin position="255"/>
        <end position="269"/>
    </location>
</feature>
<evidence type="ECO:0000256" key="1">
    <source>
        <dbReference type="SAM" id="Coils"/>
    </source>
</evidence>
<feature type="compositionally biased region" description="Low complexity" evidence="2">
    <location>
        <begin position="508"/>
        <end position="522"/>
    </location>
</feature>